<keyword evidence="2" id="KW-1185">Reference proteome</keyword>
<gene>
    <name evidence="1" type="ORF">QFC20_001791</name>
</gene>
<accession>A0ACC2WR50</accession>
<protein>
    <submittedName>
        <fullName evidence="1">Uncharacterized protein</fullName>
    </submittedName>
</protein>
<comment type="caution">
    <text evidence="1">The sequence shown here is derived from an EMBL/GenBank/DDBJ whole genome shotgun (WGS) entry which is preliminary data.</text>
</comment>
<proteinExistence type="predicted"/>
<sequence>MPSSVISHRTPDPNITTCDHPPTNVPSNKIGSVPHHFDQHHQDAQTVGRAFGFRMVKTIRRGQLPFLLVFFGCVTIFFGALCGIGYSEGADAVTGSGSSIHKHSFGTSDQPQRFTPELEDKLREMKKLENEWAAKRRTANDGAWMKANRDQKAIRRKPLANTPQEKMLMEQEREADALKEGSPLVRDAAVPQVDKVDVEAESLE</sequence>
<dbReference type="EMBL" id="JASBWS010000011">
    <property type="protein sequence ID" value="KAJ9113765.1"/>
    <property type="molecule type" value="Genomic_DNA"/>
</dbReference>
<name>A0ACC2WR50_9TREE</name>
<evidence type="ECO:0000313" key="2">
    <source>
        <dbReference type="Proteomes" id="UP001230649"/>
    </source>
</evidence>
<organism evidence="1 2">
    <name type="scientific">Naganishia adeliensis</name>
    <dbReference type="NCBI Taxonomy" id="92952"/>
    <lineage>
        <taxon>Eukaryota</taxon>
        <taxon>Fungi</taxon>
        <taxon>Dikarya</taxon>
        <taxon>Basidiomycota</taxon>
        <taxon>Agaricomycotina</taxon>
        <taxon>Tremellomycetes</taxon>
        <taxon>Filobasidiales</taxon>
        <taxon>Filobasidiaceae</taxon>
        <taxon>Naganishia</taxon>
    </lineage>
</organism>
<reference evidence="1" key="1">
    <citation type="submission" date="2023-04" db="EMBL/GenBank/DDBJ databases">
        <title>Draft Genome sequencing of Naganishia species isolated from polar environments using Oxford Nanopore Technology.</title>
        <authorList>
            <person name="Leo P."/>
            <person name="Venkateswaran K."/>
        </authorList>
    </citation>
    <scope>NUCLEOTIDE SEQUENCE</scope>
    <source>
        <strain evidence="1">MNA-CCFEE 5262</strain>
    </source>
</reference>
<evidence type="ECO:0000313" key="1">
    <source>
        <dbReference type="EMBL" id="KAJ9113765.1"/>
    </source>
</evidence>
<dbReference type="Proteomes" id="UP001230649">
    <property type="component" value="Unassembled WGS sequence"/>
</dbReference>